<dbReference type="PANTHER" id="PTHR43135">
    <property type="entry name" value="ALPHA-D-RIBOSE 1-METHYLPHOSPHONATE 5-TRIPHOSPHATE DIPHOSPHATASE"/>
    <property type="match status" value="1"/>
</dbReference>
<name>A0A1V2TK51_9NOCA</name>
<keyword evidence="2" id="KW-0378">Hydrolase</keyword>
<dbReference type="EMBL" id="MUMY01000003">
    <property type="protein sequence ID" value="ONM49856.1"/>
    <property type="molecule type" value="Genomic_DNA"/>
</dbReference>
<protein>
    <submittedName>
        <fullName evidence="2">Amidohydrolase</fullName>
    </submittedName>
</protein>
<dbReference type="Pfam" id="PF01979">
    <property type="entry name" value="Amidohydro_1"/>
    <property type="match status" value="1"/>
</dbReference>
<dbReference type="GO" id="GO:0016810">
    <property type="term" value="F:hydrolase activity, acting on carbon-nitrogen (but not peptide) bonds"/>
    <property type="evidence" value="ECO:0007669"/>
    <property type="project" value="InterPro"/>
</dbReference>
<dbReference type="STRING" id="1538463.B0T36_23885"/>
<dbReference type="InterPro" id="IPR032466">
    <property type="entry name" value="Metal_Hydrolase"/>
</dbReference>
<dbReference type="Gene3D" id="3.30.110.90">
    <property type="entry name" value="Amidohydrolase"/>
    <property type="match status" value="1"/>
</dbReference>
<proteinExistence type="predicted"/>
<accession>A0A1V2TK51</accession>
<dbReference type="SUPFAM" id="SSF51556">
    <property type="entry name" value="Metallo-dependent hydrolases"/>
    <property type="match status" value="1"/>
</dbReference>
<dbReference type="Gene3D" id="2.30.40.10">
    <property type="entry name" value="Urease, subunit C, domain 1"/>
    <property type="match status" value="1"/>
</dbReference>
<dbReference type="OrthoDB" id="3514520at2"/>
<dbReference type="Gene3D" id="3.40.50.10910">
    <property type="entry name" value="Amidohydrolase"/>
    <property type="match status" value="1"/>
</dbReference>
<feature type="domain" description="Amidohydrolase-related" evidence="1">
    <location>
        <begin position="47"/>
        <end position="366"/>
    </location>
</feature>
<dbReference type="InterPro" id="IPR051781">
    <property type="entry name" value="Metallo-dep_Hydrolase"/>
</dbReference>
<dbReference type="Gene3D" id="1.20.58.520">
    <property type="entry name" value="Amidohydrolase"/>
    <property type="match status" value="1"/>
</dbReference>
<dbReference type="RefSeq" id="WP_077115368.1">
    <property type="nucleotide sequence ID" value="NZ_MUKP01000006.1"/>
</dbReference>
<dbReference type="Proteomes" id="UP000188836">
    <property type="component" value="Unassembled WGS sequence"/>
</dbReference>
<evidence type="ECO:0000313" key="3">
    <source>
        <dbReference type="Proteomes" id="UP000188836"/>
    </source>
</evidence>
<keyword evidence="3" id="KW-1185">Reference proteome</keyword>
<gene>
    <name evidence="2" type="ORF">B0T46_05555</name>
</gene>
<sequence>MRTRISNVRVFDGEQRIDRTTVLIDDSRIVATDDAPADVEIDGTGRTLLPGLIDAHTHIFDGDLAAALTFGVTTELDMFCLPEVLTAQRAAAELRDDIADFRSAGTLATAPGGHPSQLLAAPDIAALDLPPFDTISGPEQAADFVQARLAEGTDYLKIVIDDGAVHGTGLPMLSAQTAQALTTHAHDAGLQVIAHAITEREVTIALDAGVDGLAHVWTDFTDQTLELVDRIVAQDVFVVSTLVYFEAITGQREITADCAVPGSFADAIRVARALYRAGVPLLAGTDATPYVPAHGSGLHRELVLLIGVGLSPLEALTAATSRTADHFGLSDRGRIAPGLRADLLLVDGDPTTDITATSAIAEVWRRGVRQVRR</sequence>
<evidence type="ECO:0000313" key="2">
    <source>
        <dbReference type="EMBL" id="ONM49856.1"/>
    </source>
</evidence>
<organism evidence="2 3">
    <name type="scientific">Nocardia donostiensis</name>
    <dbReference type="NCBI Taxonomy" id="1538463"/>
    <lineage>
        <taxon>Bacteria</taxon>
        <taxon>Bacillati</taxon>
        <taxon>Actinomycetota</taxon>
        <taxon>Actinomycetes</taxon>
        <taxon>Mycobacteriales</taxon>
        <taxon>Nocardiaceae</taxon>
        <taxon>Nocardia</taxon>
    </lineage>
</organism>
<dbReference type="InterPro" id="IPR006680">
    <property type="entry name" value="Amidohydro-rel"/>
</dbReference>
<dbReference type="SUPFAM" id="SSF51338">
    <property type="entry name" value="Composite domain of metallo-dependent hydrolases"/>
    <property type="match status" value="1"/>
</dbReference>
<evidence type="ECO:0000259" key="1">
    <source>
        <dbReference type="Pfam" id="PF01979"/>
    </source>
</evidence>
<dbReference type="InterPro" id="IPR011059">
    <property type="entry name" value="Metal-dep_hydrolase_composite"/>
</dbReference>
<comment type="caution">
    <text evidence="2">The sequence shown here is derived from an EMBL/GenBank/DDBJ whole genome shotgun (WGS) entry which is preliminary data.</text>
</comment>
<dbReference type="PANTHER" id="PTHR43135:SF3">
    <property type="entry name" value="ALPHA-D-RIBOSE 1-METHYLPHOSPHONATE 5-TRIPHOSPHATE DIPHOSPHATASE"/>
    <property type="match status" value="1"/>
</dbReference>
<reference evidence="2 3" key="1">
    <citation type="journal article" date="2016" name="Antonie Van Leeuwenhoek">
        <title>Nocardia donostiensis sp. nov., isolated from human respiratory specimens.</title>
        <authorList>
            <person name="Ercibengoa M."/>
            <person name="Bell M."/>
            <person name="Marimon J.M."/>
            <person name="Humrighouse B."/>
            <person name="Klenk H.P."/>
            <person name="Potter G."/>
            <person name="Perez-Trallero E."/>
        </authorList>
    </citation>
    <scope>NUCLEOTIDE SEQUENCE [LARGE SCALE GENOMIC DNA]</scope>
    <source>
        <strain evidence="2 3">X1655</strain>
    </source>
</reference>
<dbReference type="AlphaFoldDB" id="A0A1V2TK51"/>